<proteinExistence type="inferred from homology"/>
<keyword evidence="8 10" id="KW-0482">Metalloprotease</keyword>
<dbReference type="PANTHER" id="PTHR43221">
    <property type="entry name" value="PROTEASE HTPX"/>
    <property type="match status" value="1"/>
</dbReference>
<keyword evidence="4" id="KW-0479">Metal-binding</keyword>
<evidence type="ECO:0000256" key="2">
    <source>
        <dbReference type="ARBA" id="ARBA00022670"/>
    </source>
</evidence>
<keyword evidence="5 10" id="KW-0378">Hydrolase</keyword>
<keyword evidence="6 10" id="KW-0862">Zinc</keyword>
<dbReference type="Gene3D" id="3.30.2010.10">
    <property type="entry name" value="Metalloproteases ('zincins'), catalytic domain"/>
    <property type="match status" value="1"/>
</dbReference>
<evidence type="ECO:0000256" key="8">
    <source>
        <dbReference type="ARBA" id="ARBA00023049"/>
    </source>
</evidence>
<keyword evidence="9" id="KW-0472">Membrane</keyword>
<evidence type="ECO:0000256" key="4">
    <source>
        <dbReference type="ARBA" id="ARBA00022723"/>
    </source>
</evidence>
<reference evidence="13 14" key="2">
    <citation type="submission" date="2018-03" db="EMBL/GenBank/DDBJ databases">
        <title>The ancient ancestry and fast evolution of plastids.</title>
        <authorList>
            <person name="Moore K.R."/>
            <person name="Magnabosco C."/>
            <person name="Momper L."/>
            <person name="Gold D.A."/>
            <person name="Bosak T."/>
            <person name="Fournier G.P."/>
        </authorList>
    </citation>
    <scope>NUCLEOTIDE SEQUENCE [LARGE SCALE GENOMIC DNA]</scope>
    <source>
        <strain evidence="13 14">ULC18</strain>
    </source>
</reference>
<organism evidence="13 14">
    <name type="scientific">Stenomitos frigidus ULC18</name>
    <dbReference type="NCBI Taxonomy" id="2107698"/>
    <lineage>
        <taxon>Bacteria</taxon>
        <taxon>Bacillati</taxon>
        <taxon>Cyanobacteriota</taxon>
        <taxon>Cyanophyceae</taxon>
        <taxon>Leptolyngbyales</taxon>
        <taxon>Leptolyngbyaceae</taxon>
        <taxon>Stenomitos</taxon>
    </lineage>
</organism>
<evidence type="ECO:0000256" key="11">
    <source>
        <dbReference type="SAM" id="MobiDB-lite"/>
    </source>
</evidence>
<dbReference type="GO" id="GO:0006508">
    <property type="term" value="P:proteolysis"/>
    <property type="evidence" value="ECO:0007669"/>
    <property type="project" value="UniProtKB-KW"/>
</dbReference>
<comment type="cofactor">
    <cofactor evidence="10">
        <name>Zn(2+)</name>
        <dbReference type="ChEBI" id="CHEBI:29105"/>
    </cofactor>
    <text evidence="10">Binds 1 zinc ion per subunit.</text>
</comment>
<feature type="compositionally biased region" description="Low complexity" evidence="11">
    <location>
        <begin position="292"/>
        <end position="305"/>
    </location>
</feature>
<dbReference type="RefSeq" id="WP_106256790.1">
    <property type="nucleotide sequence ID" value="NZ_CAWNSW010000001.1"/>
</dbReference>
<evidence type="ECO:0000256" key="10">
    <source>
        <dbReference type="RuleBase" id="RU003983"/>
    </source>
</evidence>
<evidence type="ECO:0000256" key="9">
    <source>
        <dbReference type="ARBA" id="ARBA00023136"/>
    </source>
</evidence>
<evidence type="ECO:0000256" key="1">
    <source>
        <dbReference type="ARBA" id="ARBA00022475"/>
    </source>
</evidence>
<gene>
    <name evidence="13" type="ORF">C7B82_13380</name>
</gene>
<dbReference type="EMBL" id="PVWK01000079">
    <property type="protein sequence ID" value="PSB28462.1"/>
    <property type="molecule type" value="Genomic_DNA"/>
</dbReference>
<keyword evidence="7" id="KW-1133">Transmembrane helix</keyword>
<dbReference type="AlphaFoldDB" id="A0A2T1E6U7"/>
<dbReference type="OrthoDB" id="9810445at2"/>
<protein>
    <submittedName>
        <fullName evidence="13">Peptidase M48</fullName>
    </submittedName>
</protein>
<sequence length="328" mass="37145">MPTYTGISSEAFRHPLDRQAEQALRRVPGFDLVARTFVEFLSERPQFVYQMGNSIQVGPRQYANIYQIFRECVRDLDVSPEPVLFISQDPFVNALALGQEFPSMVINSGLLDLLDDHELRTVMAHELGHIKCGHTTLVRMALWVNQIISGLAERTFGLSNLVTTGLLLAFAEWKRKAELSADRAALLVTDDLNPVLKSMMKMAGGSTKHAHEISLDEFIRQSERYQELDQDGLNQVYKFFLYNNLSTGIFLTHPFTVERVHFLREWSVSSEYQQIRQGNYPRAGAEGSVEVPSAPAATQSQSSQAEVDALRRQIEALQREIDRARRGD</sequence>
<evidence type="ECO:0000256" key="5">
    <source>
        <dbReference type="ARBA" id="ARBA00022801"/>
    </source>
</evidence>
<accession>A0A2T1E6U7</accession>
<keyword evidence="3" id="KW-0812">Transmembrane</keyword>
<comment type="similarity">
    <text evidence="10">Belongs to the peptidase M48 family.</text>
</comment>
<feature type="region of interest" description="Disordered" evidence="11">
    <location>
        <begin position="281"/>
        <end position="306"/>
    </location>
</feature>
<evidence type="ECO:0000313" key="13">
    <source>
        <dbReference type="EMBL" id="PSB28462.1"/>
    </source>
</evidence>
<dbReference type="Pfam" id="PF01435">
    <property type="entry name" value="Peptidase_M48"/>
    <property type="match status" value="1"/>
</dbReference>
<dbReference type="PANTHER" id="PTHR43221:SF3">
    <property type="entry name" value="SLL1280 PROTEIN"/>
    <property type="match status" value="1"/>
</dbReference>
<dbReference type="InterPro" id="IPR050083">
    <property type="entry name" value="HtpX_protease"/>
</dbReference>
<evidence type="ECO:0000256" key="3">
    <source>
        <dbReference type="ARBA" id="ARBA00022692"/>
    </source>
</evidence>
<dbReference type="Proteomes" id="UP000239576">
    <property type="component" value="Unassembled WGS sequence"/>
</dbReference>
<feature type="domain" description="Peptidase M48" evidence="12">
    <location>
        <begin position="60"/>
        <end position="266"/>
    </location>
</feature>
<dbReference type="GO" id="GO:0004222">
    <property type="term" value="F:metalloendopeptidase activity"/>
    <property type="evidence" value="ECO:0007669"/>
    <property type="project" value="InterPro"/>
</dbReference>
<evidence type="ECO:0000259" key="12">
    <source>
        <dbReference type="Pfam" id="PF01435"/>
    </source>
</evidence>
<name>A0A2T1E6U7_9CYAN</name>
<keyword evidence="1" id="KW-1003">Cell membrane</keyword>
<comment type="caution">
    <text evidence="13">The sequence shown here is derived from an EMBL/GenBank/DDBJ whole genome shotgun (WGS) entry which is preliminary data.</text>
</comment>
<reference evidence="14" key="1">
    <citation type="submission" date="2018-02" db="EMBL/GenBank/DDBJ databases">
        <authorList>
            <person name="Moore K."/>
            <person name="Momper L."/>
        </authorList>
    </citation>
    <scope>NUCLEOTIDE SEQUENCE [LARGE SCALE GENOMIC DNA]</scope>
    <source>
        <strain evidence="14">ULC18</strain>
    </source>
</reference>
<evidence type="ECO:0000313" key="14">
    <source>
        <dbReference type="Proteomes" id="UP000239576"/>
    </source>
</evidence>
<keyword evidence="2 10" id="KW-0645">Protease</keyword>
<dbReference type="CDD" id="cd07325">
    <property type="entry name" value="M48_Ste24p_like"/>
    <property type="match status" value="1"/>
</dbReference>
<dbReference type="InterPro" id="IPR001915">
    <property type="entry name" value="Peptidase_M48"/>
</dbReference>
<evidence type="ECO:0000256" key="6">
    <source>
        <dbReference type="ARBA" id="ARBA00022833"/>
    </source>
</evidence>
<dbReference type="GO" id="GO:0046872">
    <property type="term" value="F:metal ion binding"/>
    <property type="evidence" value="ECO:0007669"/>
    <property type="project" value="UniProtKB-KW"/>
</dbReference>
<evidence type="ECO:0000256" key="7">
    <source>
        <dbReference type="ARBA" id="ARBA00022989"/>
    </source>
</evidence>
<keyword evidence="14" id="KW-1185">Reference proteome</keyword>